<organism evidence="1 2">
    <name type="scientific">Portunus trituberculatus</name>
    <name type="common">Swimming crab</name>
    <name type="synonym">Neptunus trituberculatus</name>
    <dbReference type="NCBI Taxonomy" id="210409"/>
    <lineage>
        <taxon>Eukaryota</taxon>
        <taxon>Metazoa</taxon>
        <taxon>Ecdysozoa</taxon>
        <taxon>Arthropoda</taxon>
        <taxon>Crustacea</taxon>
        <taxon>Multicrustacea</taxon>
        <taxon>Malacostraca</taxon>
        <taxon>Eumalacostraca</taxon>
        <taxon>Eucarida</taxon>
        <taxon>Decapoda</taxon>
        <taxon>Pleocyemata</taxon>
        <taxon>Brachyura</taxon>
        <taxon>Eubrachyura</taxon>
        <taxon>Portunoidea</taxon>
        <taxon>Portunidae</taxon>
        <taxon>Portuninae</taxon>
        <taxon>Portunus</taxon>
    </lineage>
</organism>
<comment type="caution">
    <text evidence="1">The sequence shown here is derived from an EMBL/GenBank/DDBJ whole genome shotgun (WGS) entry which is preliminary data.</text>
</comment>
<dbReference type="AlphaFoldDB" id="A0A5B7EPB6"/>
<dbReference type="EMBL" id="VSRR010003206">
    <property type="protein sequence ID" value="MPC35126.1"/>
    <property type="molecule type" value="Genomic_DNA"/>
</dbReference>
<reference evidence="1 2" key="1">
    <citation type="submission" date="2019-05" db="EMBL/GenBank/DDBJ databases">
        <title>Another draft genome of Portunus trituberculatus and its Hox gene families provides insights of decapod evolution.</title>
        <authorList>
            <person name="Jeong J.-H."/>
            <person name="Song I."/>
            <person name="Kim S."/>
            <person name="Choi T."/>
            <person name="Kim D."/>
            <person name="Ryu S."/>
            <person name="Kim W."/>
        </authorList>
    </citation>
    <scope>NUCLEOTIDE SEQUENCE [LARGE SCALE GENOMIC DNA]</scope>
    <source>
        <tissue evidence="1">Muscle</tissue>
    </source>
</reference>
<evidence type="ECO:0000313" key="2">
    <source>
        <dbReference type="Proteomes" id="UP000324222"/>
    </source>
</evidence>
<accession>A0A5B7EPB6</accession>
<gene>
    <name evidence="1" type="ORF">E2C01_028541</name>
</gene>
<protein>
    <submittedName>
        <fullName evidence="1">Uncharacterized protein</fullName>
    </submittedName>
</protein>
<keyword evidence="2" id="KW-1185">Reference proteome</keyword>
<proteinExistence type="predicted"/>
<name>A0A5B7EPB6_PORTR</name>
<dbReference type="Proteomes" id="UP000324222">
    <property type="component" value="Unassembled WGS sequence"/>
</dbReference>
<sequence>MRDTDSDFINYVDVSRLLIRISDTVLIENRRRNENTQERAVKWRPGQLYSPGTEPKVDIKFGAGSGRRSPLSCYTRRVPGNYLAASITAVSGLTRVWGPSEGFSGVDHWACVTGSHRAVQLIRCIIRLMLFHRGDAVRALAPSARYREGKPHKGEVSGVQYSPYLEASAANTPLPSFLPLSTSLPHRRVITLITVITIITPPRTASSLRHYYFTSPRSTNRL</sequence>
<evidence type="ECO:0000313" key="1">
    <source>
        <dbReference type="EMBL" id="MPC35126.1"/>
    </source>
</evidence>